<organism evidence="1 2">
    <name type="scientific">Absicoccus intestinalis</name>
    <dbReference type="NCBI Taxonomy" id="2926319"/>
    <lineage>
        <taxon>Bacteria</taxon>
        <taxon>Bacillati</taxon>
        <taxon>Bacillota</taxon>
        <taxon>Erysipelotrichia</taxon>
        <taxon>Erysipelotrichales</taxon>
        <taxon>Erysipelotrichaceae</taxon>
        <taxon>Absicoccus</taxon>
    </lineage>
</organism>
<accession>A0ABU4WMY6</accession>
<evidence type="ECO:0000313" key="2">
    <source>
        <dbReference type="Proteomes" id="UP001285244"/>
    </source>
</evidence>
<protein>
    <submittedName>
        <fullName evidence="1">Uncharacterized protein</fullName>
    </submittedName>
</protein>
<proteinExistence type="predicted"/>
<dbReference type="EMBL" id="JALBUS010000007">
    <property type="protein sequence ID" value="MDX8417386.1"/>
    <property type="molecule type" value="Genomic_DNA"/>
</dbReference>
<dbReference type="RefSeq" id="WP_320325682.1">
    <property type="nucleotide sequence ID" value="NZ_JALBUS010000007.1"/>
</dbReference>
<name>A0ABU4WMY6_9FIRM</name>
<evidence type="ECO:0000313" key="1">
    <source>
        <dbReference type="EMBL" id="MDX8417386.1"/>
    </source>
</evidence>
<comment type="caution">
    <text evidence="1">The sequence shown here is derived from an EMBL/GenBank/DDBJ whole genome shotgun (WGS) entry which is preliminary data.</text>
</comment>
<gene>
    <name evidence="1" type="ORF">MOZ64_05965</name>
</gene>
<dbReference type="Proteomes" id="UP001285244">
    <property type="component" value="Unassembled WGS sequence"/>
</dbReference>
<reference evidence="1 2" key="1">
    <citation type="submission" date="2022-03" db="EMBL/GenBank/DDBJ databases">
        <title>Novel taxa within the pig intestine.</title>
        <authorList>
            <person name="Wylensek D."/>
            <person name="Bishof K."/>
            <person name="Afrizal A."/>
            <person name="Clavel T."/>
        </authorList>
    </citation>
    <scope>NUCLEOTIDE SEQUENCE [LARGE SCALE GENOMIC DNA]</scope>
    <source>
        <strain evidence="1 2">Cla-KB-P134</strain>
    </source>
</reference>
<keyword evidence="2" id="KW-1185">Reference proteome</keyword>
<sequence length="62" mass="6960">MKEAFEGKMIGTNEIVRGELIINGLIYWIRSDLGYGTSTVAVYPDSVRKVDTDGLCKINRHD</sequence>